<dbReference type="InterPro" id="IPR001227">
    <property type="entry name" value="Ac_transferase_dom_sf"/>
</dbReference>
<dbReference type="GO" id="GO:0004314">
    <property type="term" value="F:[acyl-carrier-protein] S-malonyltransferase activity"/>
    <property type="evidence" value="ECO:0007669"/>
    <property type="project" value="UniProtKB-EC"/>
</dbReference>
<feature type="domain" description="Malonyl-CoA:ACP transacylase (MAT)" evidence="5">
    <location>
        <begin position="11"/>
        <end position="316"/>
    </location>
</feature>
<dbReference type="NCBIfam" id="TIGR00128">
    <property type="entry name" value="fabD"/>
    <property type="match status" value="1"/>
</dbReference>
<dbReference type="Gene3D" id="3.40.366.10">
    <property type="entry name" value="Malonyl-Coenzyme A Acyl Carrier Protein, domain 2"/>
    <property type="match status" value="1"/>
</dbReference>
<dbReference type="GO" id="GO:0005829">
    <property type="term" value="C:cytosol"/>
    <property type="evidence" value="ECO:0007669"/>
    <property type="project" value="TreeGrafter"/>
</dbReference>
<dbReference type="Proteomes" id="UP000282529">
    <property type="component" value="Unassembled WGS sequence"/>
</dbReference>
<dbReference type="SUPFAM" id="SSF52151">
    <property type="entry name" value="FabD/lysophospholipase-like"/>
    <property type="match status" value="1"/>
</dbReference>
<evidence type="ECO:0000256" key="4">
    <source>
        <dbReference type="ARBA" id="ARBA00048462"/>
    </source>
</evidence>
<dbReference type="AlphaFoldDB" id="A0A3N9P2V5"/>
<dbReference type="Gene3D" id="3.30.70.250">
    <property type="entry name" value="Malonyl-CoA ACP transacylase, ACP-binding"/>
    <property type="match status" value="1"/>
</dbReference>
<dbReference type="PANTHER" id="PTHR42681">
    <property type="entry name" value="MALONYL-COA-ACYL CARRIER PROTEIN TRANSACYLASE, MITOCHONDRIAL"/>
    <property type="match status" value="1"/>
</dbReference>
<gene>
    <name evidence="6" type="primary">fabD</name>
    <name evidence="6" type="ORF">EH198_18065</name>
</gene>
<dbReference type="EC" id="2.3.1.39" evidence="1"/>
<proteinExistence type="predicted"/>
<evidence type="ECO:0000259" key="5">
    <source>
        <dbReference type="SMART" id="SM00827"/>
    </source>
</evidence>
<dbReference type="InterPro" id="IPR014043">
    <property type="entry name" value="Acyl_transferase_dom"/>
</dbReference>
<dbReference type="InterPro" id="IPR050858">
    <property type="entry name" value="Mal-CoA-ACP_Trans/PKS_FabD"/>
</dbReference>
<evidence type="ECO:0000313" key="6">
    <source>
        <dbReference type="EMBL" id="RQW09680.1"/>
    </source>
</evidence>
<sequence length="441" mass="49192">MNIESIRMAALFPGQGSQYPGMEKLCCEMSPTARLRFEEASDLLGYDLRKFCGESDGSTLMQTEITQPAIFVTSVAMFEWFLELHGIQPYLYAGHSLGEWTALTCAGALTFHDAVQLVQKRGLYMQQAAENKQTGMRVVNHASREQVMKAIESLDVLPETLVVACYNAPDQTVISGHSESLQKVTQRLEQQGAAVIPLKVSAAFHSPYMEPAAQLMKEAISQVQFHQPKGIVLSNLDGLPYRSSDEIGEKLTAQLTNSVRWVETMEALHYRDLNYAVEFGPRSVLKKLVPIHHNLRALSIDVPDDFTIICSELAAIDRPKQAMRALGFENELQIVKYCLAASVSTPNRNDGIDELTYEKNVVHPYRLLEQIHYRLEAGSAKVTEQELRDCSNLLDTILANKQIHEGLRTSLLYPVYEAVRLSAESRKWNTDSGMPTVGGVA</sequence>
<evidence type="ECO:0000313" key="7">
    <source>
        <dbReference type="Proteomes" id="UP000282529"/>
    </source>
</evidence>
<protein>
    <recommendedName>
        <fullName evidence="1">[acyl-carrier-protein] S-malonyltransferase</fullName>
        <ecNumber evidence="1">2.3.1.39</ecNumber>
    </recommendedName>
</protein>
<accession>A0A3N9P2V5</accession>
<dbReference type="SUPFAM" id="SSF55048">
    <property type="entry name" value="Probable ACP-binding domain of malonyl-CoA ACP transacylase"/>
    <property type="match status" value="1"/>
</dbReference>
<organism evidence="6 7">
    <name type="scientific">Paenibacillus rhizophilus</name>
    <dbReference type="NCBI Taxonomy" id="1850366"/>
    <lineage>
        <taxon>Bacteria</taxon>
        <taxon>Bacillati</taxon>
        <taxon>Bacillota</taxon>
        <taxon>Bacilli</taxon>
        <taxon>Bacillales</taxon>
        <taxon>Paenibacillaceae</taxon>
        <taxon>Paenibacillus</taxon>
    </lineage>
</organism>
<evidence type="ECO:0000256" key="1">
    <source>
        <dbReference type="ARBA" id="ARBA00013258"/>
    </source>
</evidence>
<keyword evidence="2 6" id="KW-0808">Transferase</keyword>
<dbReference type="InterPro" id="IPR004410">
    <property type="entry name" value="Malonyl_CoA-ACP_transAc_FabD"/>
</dbReference>
<dbReference type="PANTHER" id="PTHR42681:SF1">
    <property type="entry name" value="MALONYL-COA-ACYL CARRIER PROTEIN TRANSACYLASE, MITOCHONDRIAL"/>
    <property type="match status" value="1"/>
</dbReference>
<dbReference type="SMART" id="SM00827">
    <property type="entry name" value="PKS_AT"/>
    <property type="match status" value="1"/>
</dbReference>
<keyword evidence="7" id="KW-1185">Reference proteome</keyword>
<evidence type="ECO:0000256" key="3">
    <source>
        <dbReference type="ARBA" id="ARBA00023315"/>
    </source>
</evidence>
<keyword evidence="3 6" id="KW-0012">Acyltransferase</keyword>
<reference evidence="6 7" key="1">
    <citation type="submission" date="2018-11" db="EMBL/GenBank/DDBJ databases">
        <title>Genome sequence of strain 7197.</title>
        <authorList>
            <person name="Gao J."/>
            <person name="Sun J."/>
        </authorList>
    </citation>
    <scope>NUCLEOTIDE SEQUENCE [LARGE SCALE GENOMIC DNA]</scope>
    <source>
        <strain evidence="6 7">7197</strain>
    </source>
</reference>
<comment type="caution">
    <text evidence="6">The sequence shown here is derived from an EMBL/GenBank/DDBJ whole genome shotgun (WGS) entry which is preliminary data.</text>
</comment>
<dbReference type="InterPro" id="IPR016035">
    <property type="entry name" value="Acyl_Trfase/lysoPLipase"/>
</dbReference>
<dbReference type="EMBL" id="RQPI01000012">
    <property type="protein sequence ID" value="RQW09680.1"/>
    <property type="molecule type" value="Genomic_DNA"/>
</dbReference>
<dbReference type="RefSeq" id="WP_124696914.1">
    <property type="nucleotide sequence ID" value="NZ_JBHUFE010000026.1"/>
</dbReference>
<comment type="catalytic activity">
    <reaction evidence="4">
        <text>holo-[ACP] + malonyl-CoA = malonyl-[ACP] + CoA</text>
        <dbReference type="Rhea" id="RHEA:41792"/>
        <dbReference type="Rhea" id="RHEA-COMP:9623"/>
        <dbReference type="Rhea" id="RHEA-COMP:9685"/>
        <dbReference type="ChEBI" id="CHEBI:57287"/>
        <dbReference type="ChEBI" id="CHEBI:57384"/>
        <dbReference type="ChEBI" id="CHEBI:64479"/>
        <dbReference type="ChEBI" id="CHEBI:78449"/>
        <dbReference type="EC" id="2.3.1.39"/>
    </reaction>
</comment>
<dbReference type="GO" id="GO:0006633">
    <property type="term" value="P:fatty acid biosynthetic process"/>
    <property type="evidence" value="ECO:0007669"/>
    <property type="project" value="TreeGrafter"/>
</dbReference>
<dbReference type="Pfam" id="PF00698">
    <property type="entry name" value="Acyl_transf_1"/>
    <property type="match status" value="1"/>
</dbReference>
<name>A0A3N9P2V5_9BACL</name>
<evidence type="ECO:0000256" key="2">
    <source>
        <dbReference type="ARBA" id="ARBA00022679"/>
    </source>
</evidence>
<dbReference type="OrthoDB" id="9805460at2"/>
<dbReference type="InterPro" id="IPR016036">
    <property type="entry name" value="Malonyl_transacylase_ACP-bd"/>
</dbReference>